<feature type="region of interest" description="Disordered" evidence="4">
    <location>
        <begin position="608"/>
        <end position="651"/>
    </location>
</feature>
<dbReference type="EMBL" id="JARJCM010000090">
    <property type="protein sequence ID" value="KAJ7030548.1"/>
    <property type="molecule type" value="Genomic_DNA"/>
</dbReference>
<dbReference type="GO" id="GO:0004674">
    <property type="term" value="F:protein serine/threonine kinase activity"/>
    <property type="evidence" value="ECO:0007669"/>
    <property type="project" value="UniProtKB-KW"/>
</dbReference>
<keyword evidence="7" id="KW-1185">Reference proteome</keyword>
<gene>
    <name evidence="6" type="ORF">C8F04DRAFT_1263844</name>
</gene>
<dbReference type="CDD" id="cd04515">
    <property type="entry name" value="Alpha_kinase"/>
    <property type="match status" value="1"/>
</dbReference>
<evidence type="ECO:0000256" key="3">
    <source>
        <dbReference type="ARBA" id="ARBA00022777"/>
    </source>
</evidence>
<dbReference type="PROSITE" id="PS51158">
    <property type="entry name" value="ALPHA_KINASE"/>
    <property type="match status" value="1"/>
</dbReference>
<reference evidence="6" key="1">
    <citation type="submission" date="2023-03" db="EMBL/GenBank/DDBJ databases">
        <title>Massive genome expansion in bonnet fungi (Mycena s.s.) driven by repeated elements and novel gene families across ecological guilds.</title>
        <authorList>
            <consortium name="Lawrence Berkeley National Laboratory"/>
            <person name="Harder C.B."/>
            <person name="Miyauchi S."/>
            <person name="Viragh M."/>
            <person name="Kuo A."/>
            <person name="Thoen E."/>
            <person name="Andreopoulos B."/>
            <person name="Lu D."/>
            <person name="Skrede I."/>
            <person name="Drula E."/>
            <person name="Henrissat B."/>
            <person name="Morin E."/>
            <person name="Kohler A."/>
            <person name="Barry K."/>
            <person name="LaButti K."/>
            <person name="Morin E."/>
            <person name="Salamov A."/>
            <person name="Lipzen A."/>
            <person name="Mereny Z."/>
            <person name="Hegedus B."/>
            <person name="Baldrian P."/>
            <person name="Stursova M."/>
            <person name="Weitz H."/>
            <person name="Taylor A."/>
            <person name="Grigoriev I.V."/>
            <person name="Nagy L.G."/>
            <person name="Martin F."/>
            <person name="Kauserud H."/>
        </authorList>
    </citation>
    <scope>NUCLEOTIDE SEQUENCE</scope>
    <source>
        <strain evidence="6">CBHHK200</strain>
    </source>
</reference>
<evidence type="ECO:0000259" key="5">
    <source>
        <dbReference type="PROSITE" id="PS51158"/>
    </source>
</evidence>
<feature type="compositionally biased region" description="Acidic residues" evidence="4">
    <location>
        <begin position="614"/>
        <end position="624"/>
    </location>
</feature>
<dbReference type="Gene3D" id="3.20.200.10">
    <property type="entry name" value="MHCK/EF2 kinase"/>
    <property type="match status" value="1"/>
</dbReference>
<keyword evidence="2" id="KW-0808">Transferase</keyword>
<dbReference type="SUPFAM" id="SSF56112">
    <property type="entry name" value="Protein kinase-like (PK-like)"/>
    <property type="match status" value="1"/>
</dbReference>
<dbReference type="InterPro" id="IPR004166">
    <property type="entry name" value="a-kinase_dom"/>
</dbReference>
<dbReference type="Proteomes" id="UP001218188">
    <property type="component" value="Unassembled WGS sequence"/>
</dbReference>
<name>A0AAD6WWZ7_9AGAR</name>
<dbReference type="AlphaFoldDB" id="A0AAD6WWZ7"/>
<keyword evidence="3" id="KW-0418">Kinase</keyword>
<dbReference type="InterPro" id="IPR011009">
    <property type="entry name" value="Kinase-like_dom_sf"/>
</dbReference>
<dbReference type="Pfam" id="PF02816">
    <property type="entry name" value="Alpha_kinase"/>
    <property type="match status" value="1"/>
</dbReference>
<evidence type="ECO:0000313" key="7">
    <source>
        <dbReference type="Proteomes" id="UP001218188"/>
    </source>
</evidence>
<evidence type="ECO:0000313" key="6">
    <source>
        <dbReference type="EMBL" id="KAJ7030548.1"/>
    </source>
</evidence>
<accession>A0AAD6WWZ7</accession>
<protein>
    <recommendedName>
        <fullName evidence="5">Alpha-type protein kinase domain-containing protein</fullName>
    </recommendedName>
</protein>
<feature type="domain" description="Alpha-type protein kinase" evidence="5">
    <location>
        <begin position="356"/>
        <end position="597"/>
    </location>
</feature>
<sequence>MASLPKNLIPCGGLENIHDGCQGIFPYSNPARTLCFKCEKLSGADLSDADRVKFGAYKSCSQCGVAGTQVANPCGTCKIRAMKEKGLIDPDAEARRLARAEHAQTMFGTIKPLVDVTNHSVGPTTSAQELAEIRTTNKPALWTIVYQLRLDSKLDNTWGCLTYSANAEEPLTDVLIGILEHINLKWTKIDGHYIALTPKYCELGFKNNFRIPHGAETLTVRGLYMFFANRSDRPLALGKDTAKTKGLAKGTFLEMEVIIAKVEASIFALIIGIDIDVSVLLPKYLKFVRSITAITVDSDSDEEEVPAKRKNKNQSDQVAKRSKQTAVILSSRFGPGGSISVAPPEHVIRYTTIECEIDPVTGEATLEQLRTVKTGKMEMQTLSGIRPADLGKSKDVFKVKLIGVSGSWVAKTFFDIGQGRGQGLESNELLLLHDLVRLKRLGQFRDQFMITARETTAEVADFTVSDGFAIIVQSRSSEQDVNLAYLVEPLRTSTIVEKFSGTIGGSDNIPNKVSATMAAFTHFILEKTACRIAFTDLQGSLHYSKAGGTQEFVLFDPMSHSLIGNTGVGDHGSAGIDDTIRTHKCSFMCTTMKLASVASLKATYATEKSKLDDMEQSDDSDDENASTKEKDGLDGFILNRPGPVLENDAPV</sequence>
<comment type="caution">
    <text evidence="6">The sequence shown here is derived from an EMBL/GenBank/DDBJ whole genome shotgun (WGS) entry which is preliminary data.</text>
</comment>
<evidence type="ECO:0000256" key="2">
    <source>
        <dbReference type="ARBA" id="ARBA00022679"/>
    </source>
</evidence>
<dbReference type="GO" id="GO:0005524">
    <property type="term" value="F:ATP binding"/>
    <property type="evidence" value="ECO:0007669"/>
    <property type="project" value="InterPro"/>
</dbReference>
<proteinExistence type="predicted"/>
<organism evidence="6 7">
    <name type="scientific">Mycena alexandri</name>
    <dbReference type="NCBI Taxonomy" id="1745969"/>
    <lineage>
        <taxon>Eukaryota</taxon>
        <taxon>Fungi</taxon>
        <taxon>Dikarya</taxon>
        <taxon>Basidiomycota</taxon>
        <taxon>Agaricomycotina</taxon>
        <taxon>Agaricomycetes</taxon>
        <taxon>Agaricomycetidae</taxon>
        <taxon>Agaricales</taxon>
        <taxon>Marasmiineae</taxon>
        <taxon>Mycenaceae</taxon>
        <taxon>Mycena</taxon>
    </lineage>
</organism>
<keyword evidence="1" id="KW-0723">Serine/threonine-protein kinase</keyword>
<evidence type="ECO:0000256" key="4">
    <source>
        <dbReference type="SAM" id="MobiDB-lite"/>
    </source>
</evidence>
<evidence type="ECO:0000256" key="1">
    <source>
        <dbReference type="ARBA" id="ARBA00022527"/>
    </source>
</evidence>